<protein>
    <submittedName>
        <fullName evidence="1">Uncharacterized protein</fullName>
    </submittedName>
</protein>
<reference evidence="1 2" key="1">
    <citation type="submission" date="2023-10" db="EMBL/GenBank/DDBJ databases">
        <title>Genomes of two closely related lineages of the louse Polyplax serrata with different host specificities.</title>
        <authorList>
            <person name="Martinu J."/>
            <person name="Tarabai H."/>
            <person name="Stefka J."/>
            <person name="Hypsa V."/>
        </authorList>
    </citation>
    <scope>NUCLEOTIDE SEQUENCE [LARGE SCALE GENOMIC DNA]</scope>
    <source>
        <strain evidence="1">HR10_N</strain>
    </source>
</reference>
<sequence length="85" mass="9630">MRILDLCGTTATMGHISLRKILENRNIRKRISPGYERNNLTDDLALFSDFIRQNAGVDTLGGDSKFSAVKRKNLWPTLRKNPEGL</sequence>
<dbReference type="AlphaFoldDB" id="A0AAN8SB80"/>
<dbReference type="EMBL" id="JAWJWE010000002">
    <property type="protein sequence ID" value="KAK6643273.1"/>
    <property type="molecule type" value="Genomic_DNA"/>
</dbReference>
<comment type="caution">
    <text evidence="1">The sequence shown here is derived from an EMBL/GenBank/DDBJ whole genome shotgun (WGS) entry which is preliminary data.</text>
</comment>
<dbReference type="Proteomes" id="UP001372834">
    <property type="component" value="Unassembled WGS sequence"/>
</dbReference>
<evidence type="ECO:0000313" key="2">
    <source>
        <dbReference type="Proteomes" id="UP001372834"/>
    </source>
</evidence>
<gene>
    <name evidence="1" type="ORF">RUM43_004778</name>
</gene>
<name>A0AAN8SB80_POLSC</name>
<organism evidence="1 2">
    <name type="scientific">Polyplax serrata</name>
    <name type="common">Common mouse louse</name>
    <dbReference type="NCBI Taxonomy" id="468196"/>
    <lineage>
        <taxon>Eukaryota</taxon>
        <taxon>Metazoa</taxon>
        <taxon>Ecdysozoa</taxon>
        <taxon>Arthropoda</taxon>
        <taxon>Hexapoda</taxon>
        <taxon>Insecta</taxon>
        <taxon>Pterygota</taxon>
        <taxon>Neoptera</taxon>
        <taxon>Paraneoptera</taxon>
        <taxon>Psocodea</taxon>
        <taxon>Troctomorpha</taxon>
        <taxon>Phthiraptera</taxon>
        <taxon>Anoplura</taxon>
        <taxon>Polyplacidae</taxon>
        <taxon>Polyplax</taxon>
    </lineage>
</organism>
<proteinExistence type="predicted"/>
<accession>A0AAN8SB80</accession>
<evidence type="ECO:0000313" key="1">
    <source>
        <dbReference type="EMBL" id="KAK6643273.1"/>
    </source>
</evidence>